<keyword evidence="4" id="KW-1185">Reference proteome</keyword>
<name>A0A4R9IN18_9LEPT</name>
<dbReference type="OrthoDB" id="1550710at2"/>
<reference evidence="2" key="1">
    <citation type="submission" date="2018-10" db="EMBL/GenBank/DDBJ databases">
        <authorList>
            <person name="Vincent A.T."/>
            <person name="Schiettekatte O."/>
            <person name="Bourhy P."/>
            <person name="Veyrier F.J."/>
            <person name="Picardeau M."/>
        </authorList>
    </citation>
    <scope>NUCLEOTIDE SEQUENCE</scope>
    <source>
        <strain evidence="2">201800281</strain>
    </source>
</reference>
<accession>A0A4R9IN18</accession>
<dbReference type="RefSeq" id="WP_135747277.1">
    <property type="nucleotide sequence ID" value="NZ_RQFL01000015.1"/>
</dbReference>
<evidence type="ECO:0000313" key="3">
    <source>
        <dbReference type="Proteomes" id="UP000297394"/>
    </source>
</evidence>
<evidence type="ECO:0000313" key="2">
    <source>
        <dbReference type="EMBL" id="TGK92469.1"/>
    </source>
</evidence>
<proteinExistence type="predicted"/>
<dbReference type="EMBL" id="RQFL01000015">
    <property type="protein sequence ID" value="TGK92469.1"/>
    <property type="molecule type" value="Genomic_DNA"/>
</dbReference>
<organism evidence="1 3">
    <name type="scientific">Leptospira bourretii</name>
    <dbReference type="NCBI Taxonomy" id="2484962"/>
    <lineage>
        <taxon>Bacteria</taxon>
        <taxon>Pseudomonadati</taxon>
        <taxon>Spirochaetota</taxon>
        <taxon>Spirochaetia</taxon>
        <taxon>Leptospirales</taxon>
        <taxon>Leptospiraceae</taxon>
        <taxon>Leptospira</taxon>
    </lineage>
</organism>
<sequence length="119" mass="13692">MELTIPILISIAAVLVAFWQGFLAKSSLEQAKATKSETERVLIEIKEKVLRIETISDETRKDVKEQITRLIDKQDENFKVLLNAPKENNQNEMIMTLLPKLMENPEMMSMLMGMAKKKK</sequence>
<gene>
    <name evidence="1" type="ORF">EHQ23_16895</name>
    <name evidence="2" type="ORF">EHQ26_08685</name>
</gene>
<comment type="caution">
    <text evidence="1">The sequence shown here is derived from an EMBL/GenBank/DDBJ whole genome shotgun (WGS) entry which is preliminary data.</text>
</comment>
<evidence type="ECO:0000313" key="1">
    <source>
        <dbReference type="EMBL" id="TGK79287.1"/>
    </source>
</evidence>
<dbReference type="Proteomes" id="UP000297918">
    <property type="component" value="Unassembled WGS sequence"/>
</dbReference>
<dbReference type="AlphaFoldDB" id="A0A4R9IN18"/>
<dbReference type="Proteomes" id="UP000297394">
    <property type="component" value="Unassembled WGS sequence"/>
</dbReference>
<dbReference type="EMBL" id="RQFM01000027">
    <property type="protein sequence ID" value="TGK79287.1"/>
    <property type="molecule type" value="Genomic_DNA"/>
</dbReference>
<evidence type="ECO:0000313" key="4">
    <source>
        <dbReference type="Proteomes" id="UP000297918"/>
    </source>
</evidence>
<protein>
    <submittedName>
        <fullName evidence="1">Uncharacterized protein</fullName>
    </submittedName>
</protein>
<reference evidence="1 3" key="2">
    <citation type="journal article" date="2019" name="PLoS Negl. Trop. Dis.">
        <title>Revisiting the worldwide diversity of Leptospira species in the environment.</title>
        <authorList>
            <person name="Vincent A.T."/>
            <person name="Schiettekatte O."/>
            <person name="Bourhy P."/>
            <person name="Veyrier F.J."/>
            <person name="Picardeau M."/>
        </authorList>
    </citation>
    <scope>NUCLEOTIDE SEQUENCE [LARGE SCALE GENOMIC DNA]</scope>
    <source>
        <strain evidence="1 3">201800280</strain>
        <strain evidence="2">201800281</strain>
    </source>
</reference>